<gene>
    <name evidence="3" type="ORF">MTBPR1_100185</name>
</gene>
<dbReference type="SMART" id="SM00530">
    <property type="entry name" value="HTH_XRE"/>
    <property type="match status" value="1"/>
</dbReference>
<dbReference type="STRING" id="1867952.MTBPR1_100185"/>
<dbReference type="Proteomes" id="UP000231658">
    <property type="component" value="Unassembled WGS sequence"/>
</dbReference>
<dbReference type="GO" id="GO:0003677">
    <property type="term" value="F:DNA binding"/>
    <property type="evidence" value="ECO:0007669"/>
    <property type="project" value="InterPro"/>
</dbReference>
<dbReference type="PROSITE" id="PS50943">
    <property type="entry name" value="HTH_CROC1"/>
    <property type="match status" value="1"/>
</dbReference>
<protein>
    <submittedName>
        <fullName evidence="3">Transcriptional regulator, XRE family</fullName>
    </submittedName>
</protein>
<dbReference type="SUPFAM" id="SSF47413">
    <property type="entry name" value="lambda repressor-like DNA-binding domains"/>
    <property type="match status" value="1"/>
</dbReference>
<evidence type="ECO:0000256" key="1">
    <source>
        <dbReference type="SAM" id="MobiDB-lite"/>
    </source>
</evidence>
<sequence length="113" mass="12902">MIDAKTTDEVALKTIGKNIQRRRLSKELKQIDLAKEAGVSSPTITRIEAGKSVQLVNLIRILRTLDLLENLNLLFPCETPSPFEQLQPRRPKKRIRKTASKNTRKALPWGEEE</sequence>
<feature type="compositionally biased region" description="Basic residues" evidence="1">
    <location>
        <begin position="89"/>
        <end position="104"/>
    </location>
</feature>
<evidence type="ECO:0000313" key="3">
    <source>
        <dbReference type="EMBL" id="SCA55544.1"/>
    </source>
</evidence>
<reference evidence="3 4" key="1">
    <citation type="submission" date="2016-07" db="EMBL/GenBank/DDBJ databases">
        <authorList>
            <person name="Lefevre C.T."/>
        </authorList>
    </citation>
    <scope>NUCLEOTIDE SEQUENCE [LARGE SCALE GENOMIC DNA]</scope>
    <source>
        <strain evidence="3">PR1</strain>
    </source>
</reference>
<dbReference type="EMBL" id="FLYE01000002">
    <property type="protein sequence ID" value="SCA55544.1"/>
    <property type="molecule type" value="Genomic_DNA"/>
</dbReference>
<dbReference type="RefSeq" id="WP_069186250.1">
    <property type="nucleotide sequence ID" value="NZ_FLYE01000002.1"/>
</dbReference>
<feature type="domain" description="HTH cro/C1-type" evidence="2">
    <location>
        <begin position="19"/>
        <end position="71"/>
    </location>
</feature>
<dbReference type="OrthoDB" id="7361823at2"/>
<dbReference type="InterPro" id="IPR001387">
    <property type="entry name" value="Cro/C1-type_HTH"/>
</dbReference>
<organism evidence="3 4">
    <name type="scientific">Candidatus Terasakiella magnetica</name>
    <dbReference type="NCBI Taxonomy" id="1867952"/>
    <lineage>
        <taxon>Bacteria</taxon>
        <taxon>Pseudomonadati</taxon>
        <taxon>Pseudomonadota</taxon>
        <taxon>Alphaproteobacteria</taxon>
        <taxon>Rhodospirillales</taxon>
        <taxon>Terasakiellaceae</taxon>
        <taxon>Terasakiella</taxon>
    </lineage>
</organism>
<dbReference type="InterPro" id="IPR010982">
    <property type="entry name" value="Lambda_DNA-bd_dom_sf"/>
</dbReference>
<evidence type="ECO:0000259" key="2">
    <source>
        <dbReference type="PROSITE" id="PS50943"/>
    </source>
</evidence>
<feature type="region of interest" description="Disordered" evidence="1">
    <location>
        <begin position="81"/>
        <end position="113"/>
    </location>
</feature>
<name>A0A1C3RE94_9PROT</name>
<dbReference type="Pfam" id="PF01381">
    <property type="entry name" value="HTH_3"/>
    <property type="match status" value="1"/>
</dbReference>
<dbReference type="CDD" id="cd00093">
    <property type="entry name" value="HTH_XRE"/>
    <property type="match status" value="1"/>
</dbReference>
<proteinExistence type="predicted"/>
<dbReference type="AlphaFoldDB" id="A0A1C3RE94"/>
<accession>A0A1C3RE94</accession>
<evidence type="ECO:0000313" key="4">
    <source>
        <dbReference type="Proteomes" id="UP000231658"/>
    </source>
</evidence>
<keyword evidence="4" id="KW-1185">Reference proteome</keyword>
<dbReference type="Gene3D" id="1.10.260.40">
    <property type="entry name" value="lambda repressor-like DNA-binding domains"/>
    <property type="match status" value="1"/>
</dbReference>